<keyword evidence="2" id="KW-1185">Reference proteome</keyword>
<proteinExistence type="predicted"/>
<dbReference type="AlphaFoldDB" id="A0A7W7SKB5"/>
<evidence type="ECO:0000313" key="1">
    <source>
        <dbReference type="EMBL" id="MBB4956289.1"/>
    </source>
</evidence>
<comment type="caution">
    <text evidence="1">The sequence shown here is derived from an EMBL/GenBank/DDBJ whole genome shotgun (WGS) entry which is preliminary data.</text>
</comment>
<evidence type="ECO:0000313" key="2">
    <source>
        <dbReference type="Proteomes" id="UP000578819"/>
    </source>
</evidence>
<name>A0A7W7SKB5_9ACTN</name>
<organism evidence="1 2">
    <name type="scientific">Micromonospora polyrhachis</name>
    <dbReference type="NCBI Taxonomy" id="1282883"/>
    <lineage>
        <taxon>Bacteria</taxon>
        <taxon>Bacillati</taxon>
        <taxon>Actinomycetota</taxon>
        <taxon>Actinomycetes</taxon>
        <taxon>Micromonosporales</taxon>
        <taxon>Micromonosporaceae</taxon>
        <taxon>Micromonospora</taxon>
    </lineage>
</organism>
<sequence>MGFGRAGWLGQNVVVIWSRHNNGATPPLMVGKDRLLEAVQVAVDEAWAGRWESLNRLVEVLLEVDDAGDEVVGRSALALVARAPGLVVRLDEHARSGPWYGPYREPALRRISERFVDVSSGHVAMALASMHGDGRIRQRAVEAMVGRPCVEIMPFLVLRTADWVKVVRDQGRAGLAVLLADEPAAYLPVVLPMALRLEARACWLRRQPGTRNRAGGDRAGVACLARLGWLPRATVYVRHRDGAGTAAYHRFRNLC</sequence>
<accession>A0A7W7SKB5</accession>
<dbReference type="EMBL" id="JACHJW010000001">
    <property type="protein sequence ID" value="MBB4956289.1"/>
    <property type="molecule type" value="Genomic_DNA"/>
</dbReference>
<reference evidence="1 2" key="1">
    <citation type="submission" date="2020-08" db="EMBL/GenBank/DDBJ databases">
        <title>Sequencing the genomes of 1000 actinobacteria strains.</title>
        <authorList>
            <person name="Klenk H.-P."/>
        </authorList>
    </citation>
    <scope>NUCLEOTIDE SEQUENCE [LARGE SCALE GENOMIC DNA]</scope>
    <source>
        <strain evidence="1 2">DSM 45886</strain>
    </source>
</reference>
<gene>
    <name evidence="1" type="ORF">FHR38_000022</name>
</gene>
<dbReference type="Proteomes" id="UP000578819">
    <property type="component" value="Unassembled WGS sequence"/>
</dbReference>
<protein>
    <submittedName>
        <fullName evidence="1">Uncharacterized protein</fullName>
    </submittedName>
</protein>